<name>A0AA38FTQ3_TAXCH</name>
<comment type="caution">
    <text evidence="1">The sequence shown here is derived from an EMBL/GenBank/DDBJ whole genome shotgun (WGS) entry which is preliminary data.</text>
</comment>
<feature type="non-terminal residue" evidence="1">
    <location>
        <position position="95"/>
    </location>
</feature>
<protein>
    <recommendedName>
        <fullName evidence="3">Retrotransposon gag domain-containing protein</fullName>
    </recommendedName>
</protein>
<evidence type="ECO:0000313" key="1">
    <source>
        <dbReference type="EMBL" id="KAH9310451.1"/>
    </source>
</evidence>
<organism evidence="1 2">
    <name type="scientific">Taxus chinensis</name>
    <name type="common">Chinese yew</name>
    <name type="synonym">Taxus wallichiana var. chinensis</name>
    <dbReference type="NCBI Taxonomy" id="29808"/>
    <lineage>
        <taxon>Eukaryota</taxon>
        <taxon>Viridiplantae</taxon>
        <taxon>Streptophyta</taxon>
        <taxon>Embryophyta</taxon>
        <taxon>Tracheophyta</taxon>
        <taxon>Spermatophyta</taxon>
        <taxon>Pinopsida</taxon>
        <taxon>Pinidae</taxon>
        <taxon>Conifers II</taxon>
        <taxon>Cupressales</taxon>
        <taxon>Taxaceae</taxon>
        <taxon>Taxus</taxon>
    </lineage>
</organism>
<proteinExistence type="predicted"/>
<feature type="non-terminal residue" evidence="1">
    <location>
        <position position="1"/>
    </location>
</feature>
<accession>A0AA38FTQ3</accession>
<reference evidence="1 2" key="1">
    <citation type="journal article" date="2021" name="Nat. Plants">
        <title>The Taxus genome provides insights into paclitaxel biosynthesis.</title>
        <authorList>
            <person name="Xiong X."/>
            <person name="Gou J."/>
            <person name="Liao Q."/>
            <person name="Li Y."/>
            <person name="Zhou Q."/>
            <person name="Bi G."/>
            <person name="Li C."/>
            <person name="Du R."/>
            <person name="Wang X."/>
            <person name="Sun T."/>
            <person name="Guo L."/>
            <person name="Liang H."/>
            <person name="Lu P."/>
            <person name="Wu Y."/>
            <person name="Zhang Z."/>
            <person name="Ro D.K."/>
            <person name="Shang Y."/>
            <person name="Huang S."/>
            <person name="Yan J."/>
        </authorList>
    </citation>
    <scope>NUCLEOTIDE SEQUENCE [LARGE SCALE GENOMIC DNA]</scope>
    <source>
        <strain evidence="1">Ta-2019</strain>
    </source>
</reference>
<gene>
    <name evidence="1" type="ORF">KI387_025486</name>
</gene>
<evidence type="ECO:0000313" key="2">
    <source>
        <dbReference type="Proteomes" id="UP000824469"/>
    </source>
</evidence>
<dbReference type="EMBL" id="JAHRHJ020000006">
    <property type="protein sequence ID" value="KAH9310451.1"/>
    <property type="molecule type" value="Genomic_DNA"/>
</dbReference>
<keyword evidence="2" id="KW-1185">Reference proteome</keyword>
<dbReference type="AlphaFoldDB" id="A0AA38FTQ3"/>
<evidence type="ECO:0008006" key="3">
    <source>
        <dbReference type="Google" id="ProtNLM"/>
    </source>
</evidence>
<dbReference type="Proteomes" id="UP000824469">
    <property type="component" value="Unassembled WGS sequence"/>
</dbReference>
<sequence>LTHMKKESHETMREFVAKFNKLIQKIPVIAVPTLENQKCFFINAQPPDISFLLQRSVIPDLATAQSTATEIEDDLILAGRIKKDIPKLKNQGSPQ</sequence>